<dbReference type="EMBL" id="BMCU01000001">
    <property type="protein sequence ID" value="GGF99089.1"/>
    <property type="molecule type" value="Genomic_DNA"/>
</dbReference>
<proteinExistence type="predicted"/>
<organism evidence="2 3">
    <name type="scientific">Rhodococcoides trifolii</name>
    <dbReference type="NCBI Taxonomy" id="908250"/>
    <lineage>
        <taxon>Bacteria</taxon>
        <taxon>Bacillati</taxon>
        <taxon>Actinomycetota</taxon>
        <taxon>Actinomycetes</taxon>
        <taxon>Mycobacteriales</taxon>
        <taxon>Nocardiaceae</taxon>
        <taxon>Rhodococcoides</taxon>
    </lineage>
</organism>
<dbReference type="AlphaFoldDB" id="A0A917CUY9"/>
<evidence type="ECO:0000256" key="1">
    <source>
        <dbReference type="SAM" id="MobiDB-lite"/>
    </source>
</evidence>
<dbReference type="Proteomes" id="UP000654257">
    <property type="component" value="Unassembled WGS sequence"/>
</dbReference>
<dbReference type="RefSeq" id="WP_188543650.1">
    <property type="nucleotide sequence ID" value="NZ_BMCU01000001.1"/>
</dbReference>
<evidence type="ECO:0000313" key="2">
    <source>
        <dbReference type="EMBL" id="GGF99089.1"/>
    </source>
</evidence>
<dbReference type="SUPFAM" id="SSF55961">
    <property type="entry name" value="Bet v1-like"/>
    <property type="match status" value="1"/>
</dbReference>
<dbReference type="Pfam" id="PF10604">
    <property type="entry name" value="Polyketide_cyc2"/>
    <property type="match status" value="1"/>
</dbReference>
<evidence type="ECO:0008006" key="4">
    <source>
        <dbReference type="Google" id="ProtNLM"/>
    </source>
</evidence>
<name>A0A917CUY9_9NOCA</name>
<reference evidence="2" key="2">
    <citation type="submission" date="2020-09" db="EMBL/GenBank/DDBJ databases">
        <authorList>
            <person name="Sun Q."/>
            <person name="Sedlacek I."/>
        </authorList>
    </citation>
    <scope>NUCLEOTIDE SEQUENCE</scope>
    <source>
        <strain evidence="2">CCM 7905</strain>
    </source>
</reference>
<dbReference type="InterPro" id="IPR019587">
    <property type="entry name" value="Polyketide_cyclase/dehydratase"/>
</dbReference>
<evidence type="ECO:0000313" key="3">
    <source>
        <dbReference type="Proteomes" id="UP000654257"/>
    </source>
</evidence>
<accession>A0A917CUY9</accession>
<dbReference type="CDD" id="cd07812">
    <property type="entry name" value="SRPBCC"/>
    <property type="match status" value="1"/>
</dbReference>
<sequence>MSHEAATPLASGTISVEARPDAVFAVLTDLTTFSEMADETHSMQWSSGDSARPGAKFKGRNRNGMHRWSTTCTVTDAFPGKVFAFDVHYGPTSIPIAHWRYDIETIDSKTTVTERMWDRRPSWFVGIGGLATGVRDRGTVNTQHIEATLQRLRQMVDASAQ</sequence>
<reference evidence="2" key="1">
    <citation type="journal article" date="2014" name="Int. J. Syst. Evol. Microbiol.">
        <title>Complete genome sequence of Corynebacterium casei LMG S-19264T (=DSM 44701T), isolated from a smear-ripened cheese.</title>
        <authorList>
            <consortium name="US DOE Joint Genome Institute (JGI-PGF)"/>
            <person name="Walter F."/>
            <person name="Albersmeier A."/>
            <person name="Kalinowski J."/>
            <person name="Ruckert C."/>
        </authorList>
    </citation>
    <scope>NUCLEOTIDE SEQUENCE</scope>
    <source>
        <strain evidence="2">CCM 7905</strain>
    </source>
</reference>
<dbReference type="InterPro" id="IPR023393">
    <property type="entry name" value="START-like_dom_sf"/>
</dbReference>
<gene>
    <name evidence="2" type="ORF">GCM10007304_11200</name>
</gene>
<dbReference type="Gene3D" id="3.30.530.20">
    <property type="match status" value="1"/>
</dbReference>
<keyword evidence="3" id="KW-1185">Reference proteome</keyword>
<feature type="region of interest" description="Disordered" evidence="1">
    <location>
        <begin position="41"/>
        <end position="62"/>
    </location>
</feature>
<protein>
    <recommendedName>
        <fullName evidence="4">SRPBCC family protein</fullName>
    </recommendedName>
</protein>
<comment type="caution">
    <text evidence="2">The sequence shown here is derived from an EMBL/GenBank/DDBJ whole genome shotgun (WGS) entry which is preliminary data.</text>
</comment>